<name>A0ABS1CEP2_9GAMM</name>
<keyword evidence="2" id="KW-1185">Reference proteome</keyword>
<evidence type="ECO:0000313" key="1">
    <source>
        <dbReference type="EMBL" id="MBK1629979.1"/>
    </source>
</evidence>
<organism evidence="1 2">
    <name type="scientific">Thiohalocapsa halophila</name>
    <dbReference type="NCBI Taxonomy" id="69359"/>
    <lineage>
        <taxon>Bacteria</taxon>
        <taxon>Pseudomonadati</taxon>
        <taxon>Pseudomonadota</taxon>
        <taxon>Gammaproteobacteria</taxon>
        <taxon>Chromatiales</taxon>
        <taxon>Chromatiaceae</taxon>
        <taxon>Thiohalocapsa</taxon>
    </lineage>
</organism>
<evidence type="ECO:0008006" key="3">
    <source>
        <dbReference type="Google" id="ProtNLM"/>
    </source>
</evidence>
<reference evidence="1 2" key="1">
    <citation type="journal article" date="2020" name="Microorganisms">
        <title>Osmotic Adaptation and Compatible Solute Biosynthesis of Phototrophic Bacteria as Revealed from Genome Analyses.</title>
        <authorList>
            <person name="Imhoff J.F."/>
            <person name="Rahn T."/>
            <person name="Kunzel S."/>
            <person name="Keller A."/>
            <person name="Neulinger S.C."/>
        </authorList>
    </citation>
    <scope>NUCLEOTIDE SEQUENCE [LARGE SCALE GENOMIC DNA]</scope>
    <source>
        <strain evidence="1 2">DSM 6210</strain>
    </source>
</reference>
<dbReference type="Proteomes" id="UP000748752">
    <property type="component" value="Unassembled WGS sequence"/>
</dbReference>
<dbReference type="EMBL" id="NRRV01000007">
    <property type="protein sequence ID" value="MBK1629979.1"/>
    <property type="molecule type" value="Genomic_DNA"/>
</dbReference>
<evidence type="ECO:0000313" key="2">
    <source>
        <dbReference type="Proteomes" id="UP000748752"/>
    </source>
</evidence>
<accession>A0ABS1CEP2</accession>
<protein>
    <recommendedName>
        <fullName evidence="3">Response regulatory domain-containing protein</fullName>
    </recommendedName>
</protein>
<dbReference type="RefSeq" id="WP_200234377.1">
    <property type="nucleotide sequence ID" value="NZ_NRRV01000007.1"/>
</dbReference>
<gene>
    <name evidence="1" type="ORF">CKO31_04320</name>
</gene>
<proteinExistence type="predicted"/>
<comment type="caution">
    <text evidence="1">The sequence shown here is derived from an EMBL/GenBank/DDBJ whole genome shotgun (WGS) entry which is preliminary data.</text>
</comment>
<sequence length="129" mass="14127">MPTLFSIIEAPSHPRLSDLYRRLGLAELRLPSQRKAIQALKREAPDWVVAEFFYGFGNNYAGANVSNLDVFLASLQKHAPAARVIVLVGKDQAGYVPLLAERFSLHAVLTQPVSAWDMEPILRGAASAA</sequence>